<comment type="caution">
    <text evidence="2">The sequence shown here is derived from an EMBL/GenBank/DDBJ whole genome shotgun (WGS) entry which is preliminary data.</text>
</comment>
<sequence length="89" mass="10322">MHFSRFAKGEKQNPFRTKDTSHKTAPKRAEKYFVFLQGVGKPFCLKERADTLSGKFAFHYFSSVCCHAGVNAYSVNYERVQRKCKCMMI</sequence>
<organism evidence="2 3">
    <name type="scientific">Acropora cervicornis</name>
    <name type="common">Staghorn coral</name>
    <dbReference type="NCBI Taxonomy" id="6130"/>
    <lineage>
        <taxon>Eukaryota</taxon>
        <taxon>Metazoa</taxon>
        <taxon>Cnidaria</taxon>
        <taxon>Anthozoa</taxon>
        <taxon>Hexacorallia</taxon>
        <taxon>Scleractinia</taxon>
        <taxon>Astrocoeniina</taxon>
        <taxon>Acroporidae</taxon>
        <taxon>Acropora</taxon>
    </lineage>
</organism>
<evidence type="ECO:0000256" key="1">
    <source>
        <dbReference type="SAM" id="MobiDB-lite"/>
    </source>
</evidence>
<dbReference type="AlphaFoldDB" id="A0AAD9VA47"/>
<accession>A0AAD9VA47</accession>
<reference evidence="2" key="1">
    <citation type="journal article" date="2023" name="G3 (Bethesda)">
        <title>Whole genome assembly and annotation of the endangered Caribbean coral Acropora cervicornis.</title>
        <authorList>
            <person name="Selwyn J.D."/>
            <person name="Vollmer S.V."/>
        </authorList>
    </citation>
    <scope>NUCLEOTIDE SEQUENCE</scope>
    <source>
        <strain evidence="2">K2</strain>
    </source>
</reference>
<dbReference type="EMBL" id="JARQWQ010000017">
    <property type="protein sequence ID" value="KAK2566405.1"/>
    <property type="molecule type" value="Genomic_DNA"/>
</dbReference>
<evidence type="ECO:0000313" key="2">
    <source>
        <dbReference type="EMBL" id="KAK2566405.1"/>
    </source>
</evidence>
<feature type="compositionally biased region" description="Basic and acidic residues" evidence="1">
    <location>
        <begin position="7"/>
        <end position="25"/>
    </location>
</feature>
<name>A0AAD9VA47_ACRCE</name>
<protein>
    <submittedName>
        <fullName evidence="2">Uncharacterized protein</fullName>
    </submittedName>
</protein>
<evidence type="ECO:0000313" key="3">
    <source>
        <dbReference type="Proteomes" id="UP001249851"/>
    </source>
</evidence>
<keyword evidence="3" id="KW-1185">Reference proteome</keyword>
<gene>
    <name evidence="2" type="ORF">P5673_009915</name>
</gene>
<proteinExistence type="predicted"/>
<dbReference type="Proteomes" id="UP001249851">
    <property type="component" value="Unassembled WGS sequence"/>
</dbReference>
<reference evidence="2" key="2">
    <citation type="journal article" date="2023" name="Science">
        <title>Genomic signatures of disease resistance in endangered staghorn corals.</title>
        <authorList>
            <person name="Vollmer S.V."/>
            <person name="Selwyn J.D."/>
            <person name="Despard B.A."/>
            <person name="Roesel C.L."/>
        </authorList>
    </citation>
    <scope>NUCLEOTIDE SEQUENCE</scope>
    <source>
        <strain evidence="2">K2</strain>
    </source>
</reference>
<feature type="region of interest" description="Disordered" evidence="1">
    <location>
        <begin position="1"/>
        <end position="25"/>
    </location>
</feature>